<gene>
    <name evidence="5" type="ORF">A2161_02445</name>
</gene>
<feature type="coiled-coil region" evidence="3">
    <location>
        <begin position="125"/>
        <end position="152"/>
    </location>
</feature>
<dbReference type="PANTHER" id="PTHR44591:SF19">
    <property type="entry name" value="TWO-COMPONENT RESPONSE REGULATOR-RELATED"/>
    <property type="match status" value="1"/>
</dbReference>
<feature type="domain" description="Response regulatory" evidence="4">
    <location>
        <begin position="8"/>
        <end position="123"/>
    </location>
</feature>
<evidence type="ECO:0000256" key="1">
    <source>
        <dbReference type="ARBA" id="ARBA00022553"/>
    </source>
</evidence>
<dbReference type="Gene3D" id="3.40.50.2300">
    <property type="match status" value="1"/>
</dbReference>
<reference evidence="5 6" key="1">
    <citation type="journal article" date="2016" name="Nat. Commun.">
        <title>Thousands of microbial genomes shed light on interconnected biogeochemical processes in an aquifer system.</title>
        <authorList>
            <person name="Anantharaman K."/>
            <person name="Brown C.T."/>
            <person name="Hug L.A."/>
            <person name="Sharon I."/>
            <person name="Castelle C.J."/>
            <person name="Probst A.J."/>
            <person name="Thomas B.C."/>
            <person name="Singh A."/>
            <person name="Wilkins M.J."/>
            <person name="Karaoz U."/>
            <person name="Brodie E.L."/>
            <person name="Williams K.H."/>
            <person name="Hubbard S.S."/>
            <person name="Banfield J.F."/>
        </authorList>
    </citation>
    <scope>NUCLEOTIDE SEQUENCE [LARGE SCALE GENOMIC DNA]</scope>
</reference>
<dbReference type="PROSITE" id="PS50110">
    <property type="entry name" value="RESPONSE_REGULATORY"/>
    <property type="match status" value="1"/>
</dbReference>
<sequence>MTIHKTPRLLLVDDEENILNSLNRALRGENYQILTARNAVEAINVMVQSGAEMVITDYQMPGISGIELLKEIKTRWPDTIRCLITGQADLDGAIEAINEGRIYRFILKPWNNEELRLIISQALKYQDLLKENQKLLKTLTAQEKLLKKIEMENPGITQIQRSVNGAIIIDEDEDYSDIMKRMAI</sequence>
<feature type="modified residue" description="4-aspartylphosphate" evidence="2">
    <location>
        <position position="57"/>
    </location>
</feature>
<dbReference type="Pfam" id="PF00072">
    <property type="entry name" value="Response_reg"/>
    <property type="match status" value="1"/>
</dbReference>
<dbReference type="GO" id="GO:0000160">
    <property type="term" value="P:phosphorelay signal transduction system"/>
    <property type="evidence" value="ECO:0007669"/>
    <property type="project" value="InterPro"/>
</dbReference>
<dbReference type="EMBL" id="MGDD01000127">
    <property type="protein sequence ID" value="OGL46454.1"/>
    <property type="molecule type" value="Genomic_DNA"/>
</dbReference>
<evidence type="ECO:0000256" key="3">
    <source>
        <dbReference type="SAM" id="Coils"/>
    </source>
</evidence>
<organism evidence="5 6">
    <name type="scientific">Candidatus Schekmanbacteria bacterium RBG_13_48_7</name>
    <dbReference type="NCBI Taxonomy" id="1817878"/>
    <lineage>
        <taxon>Bacteria</taxon>
        <taxon>Candidatus Schekmaniibacteriota</taxon>
    </lineage>
</organism>
<accession>A0A1F7RZN6</accession>
<evidence type="ECO:0000313" key="6">
    <source>
        <dbReference type="Proteomes" id="UP000179266"/>
    </source>
</evidence>
<keyword evidence="3" id="KW-0175">Coiled coil</keyword>
<dbReference type="SUPFAM" id="SSF52172">
    <property type="entry name" value="CheY-like"/>
    <property type="match status" value="1"/>
</dbReference>
<keyword evidence="1 2" id="KW-0597">Phosphoprotein</keyword>
<dbReference type="InterPro" id="IPR001789">
    <property type="entry name" value="Sig_transdc_resp-reg_receiver"/>
</dbReference>
<dbReference type="InterPro" id="IPR011006">
    <property type="entry name" value="CheY-like_superfamily"/>
</dbReference>
<protein>
    <recommendedName>
        <fullName evidence="4">Response regulatory domain-containing protein</fullName>
    </recommendedName>
</protein>
<dbReference type="AlphaFoldDB" id="A0A1F7RZN6"/>
<comment type="caution">
    <text evidence="5">The sequence shown here is derived from an EMBL/GenBank/DDBJ whole genome shotgun (WGS) entry which is preliminary data.</text>
</comment>
<dbReference type="SMART" id="SM00448">
    <property type="entry name" value="REC"/>
    <property type="match status" value="1"/>
</dbReference>
<dbReference type="CDD" id="cd17569">
    <property type="entry name" value="REC_HupR-like"/>
    <property type="match status" value="1"/>
</dbReference>
<name>A0A1F7RZN6_9BACT</name>
<evidence type="ECO:0000256" key="2">
    <source>
        <dbReference type="PROSITE-ProRule" id="PRU00169"/>
    </source>
</evidence>
<dbReference type="Proteomes" id="UP000179266">
    <property type="component" value="Unassembled WGS sequence"/>
</dbReference>
<dbReference type="InterPro" id="IPR050595">
    <property type="entry name" value="Bact_response_regulator"/>
</dbReference>
<proteinExistence type="predicted"/>
<evidence type="ECO:0000259" key="4">
    <source>
        <dbReference type="PROSITE" id="PS50110"/>
    </source>
</evidence>
<evidence type="ECO:0000313" key="5">
    <source>
        <dbReference type="EMBL" id="OGL46454.1"/>
    </source>
</evidence>
<dbReference type="PANTHER" id="PTHR44591">
    <property type="entry name" value="STRESS RESPONSE REGULATOR PROTEIN 1"/>
    <property type="match status" value="1"/>
</dbReference>